<evidence type="ECO:0000256" key="1">
    <source>
        <dbReference type="ARBA" id="ARBA00004429"/>
    </source>
</evidence>
<feature type="transmembrane region" description="Helical" evidence="12">
    <location>
        <begin position="82"/>
        <end position="108"/>
    </location>
</feature>
<dbReference type="PANTHER" id="PTHR43867">
    <property type="entry name" value="CELLULOSE SYNTHASE CATALYTIC SUBUNIT A [UDP-FORMING]"/>
    <property type="match status" value="1"/>
</dbReference>
<dbReference type="AlphaFoldDB" id="A0A447CNB1"/>
<name>A0A447CNB1_9BRAD</name>
<evidence type="ECO:0000256" key="2">
    <source>
        <dbReference type="ARBA" id="ARBA00005001"/>
    </source>
</evidence>
<feature type="transmembrane region" description="Helical" evidence="12">
    <location>
        <begin position="49"/>
        <end position="70"/>
    </location>
</feature>
<dbReference type="InterPro" id="IPR001173">
    <property type="entry name" value="Glyco_trans_2-like"/>
</dbReference>
<keyword evidence="9 12" id="KW-0812">Transmembrane</keyword>
<dbReference type="CDD" id="cd04191">
    <property type="entry name" value="Glucan_BSP_MdoH"/>
    <property type="match status" value="1"/>
</dbReference>
<dbReference type="Proteomes" id="UP000289200">
    <property type="component" value="Unassembled WGS sequence"/>
</dbReference>
<gene>
    <name evidence="14" type="primary">opgH_1</name>
    <name evidence="12" type="synonym">opgH</name>
    <name evidence="14" type="ORF">RHODGE_RHODGE_01283</name>
</gene>
<evidence type="ECO:0000256" key="7">
    <source>
        <dbReference type="ARBA" id="ARBA00022676"/>
    </source>
</evidence>
<keyword evidence="6" id="KW-0997">Cell inner membrane</keyword>
<evidence type="ECO:0000313" key="14">
    <source>
        <dbReference type="EMBL" id="VCU06636.1"/>
    </source>
</evidence>
<dbReference type="InterPro" id="IPR050321">
    <property type="entry name" value="Glycosyltr_2/OpgH_subfam"/>
</dbReference>
<proteinExistence type="inferred from homology"/>
<comment type="similarity">
    <text evidence="3 12">Belongs to the glycosyltransferase 2 family. OpgH subfamily.</text>
</comment>
<comment type="subcellular location">
    <subcellularLocation>
        <location evidence="1">Cell inner membrane</location>
        <topology evidence="1">Multi-pass membrane protein</topology>
    </subcellularLocation>
    <subcellularLocation>
        <location evidence="12">Cell membrane</location>
        <topology evidence="12">Multi-pass membrane protein</topology>
    </subcellularLocation>
</comment>
<keyword evidence="5 12" id="KW-1003">Cell membrane</keyword>
<feature type="transmembrane region" description="Helical" evidence="12">
    <location>
        <begin position="541"/>
        <end position="561"/>
    </location>
</feature>
<dbReference type="EMBL" id="UWOC01000111">
    <property type="protein sequence ID" value="VCU06636.1"/>
    <property type="molecule type" value="Genomic_DNA"/>
</dbReference>
<dbReference type="OrthoDB" id="9775281at2"/>
<evidence type="ECO:0000256" key="6">
    <source>
        <dbReference type="ARBA" id="ARBA00022519"/>
    </source>
</evidence>
<dbReference type="InterPro" id="IPR023725">
    <property type="entry name" value="Glucans_biosynth_gluTrFase_H"/>
</dbReference>
<evidence type="ECO:0000256" key="5">
    <source>
        <dbReference type="ARBA" id="ARBA00022475"/>
    </source>
</evidence>
<dbReference type="HAMAP" id="MF_01072">
    <property type="entry name" value="MdoH_OpgH"/>
    <property type="match status" value="1"/>
</dbReference>
<feature type="transmembrane region" description="Helical" evidence="12">
    <location>
        <begin position="567"/>
        <end position="589"/>
    </location>
</feature>
<evidence type="ECO:0000256" key="9">
    <source>
        <dbReference type="ARBA" id="ARBA00022692"/>
    </source>
</evidence>
<evidence type="ECO:0000256" key="8">
    <source>
        <dbReference type="ARBA" id="ARBA00022679"/>
    </source>
</evidence>
<protein>
    <recommendedName>
        <fullName evidence="4 12">Glucans biosynthesis glucosyltransferase H</fullName>
        <ecNumber evidence="12">2.4.1.-</ecNumber>
    </recommendedName>
</protein>
<evidence type="ECO:0000256" key="3">
    <source>
        <dbReference type="ARBA" id="ARBA00009337"/>
    </source>
</evidence>
<dbReference type="InterPro" id="IPR029044">
    <property type="entry name" value="Nucleotide-diphossugar_trans"/>
</dbReference>
<feature type="transmembrane region" description="Helical" evidence="12">
    <location>
        <begin position="452"/>
        <end position="476"/>
    </location>
</feature>
<evidence type="ECO:0000259" key="13">
    <source>
        <dbReference type="Pfam" id="PF13632"/>
    </source>
</evidence>
<dbReference type="EC" id="2.4.1.-" evidence="12"/>
<comment type="function">
    <text evidence="12">Involved in the biosynthesis of osmoregulated periplasmic glucans (OPGs).</text>
</comment>
<comment type="caution">
    <text evidence="14">The sequence shown here is derived from an EMBL/GenBank/DDBJ whole genome shotgun (WGS) entry which is preliminary data.</text>
</comment>
<dbReference type="Pfam" id="PF13632">
    <property type="entry name" value="Glyco_trans_2_3"/>
    <property type="match status" value="1"/>
</dbReference>
<keyword evidence="7 12" id="KW-0328">Glycosyltransferase</keyword>
<feature type="domain" description="Glycosyltransferase 2-like" evidence="13">
    <location>
        <begin position="228"/>
        <end position="422"/>
    </location>
</feature>
<keyword evidence="11 12" id="KW-0472">Membrane</keyword>
<dbReference type="NCBIfam" id="NF003958">
    <property type="entry name" value="PRK05454.2-1"/>
    <property type="match status" value="1"/>
</dbReference>
<keyword evidence="8 12" id="KW-0808">Transferase</keyword>
<reference evidence="15" key="1">
    <citation type="submission" date="2018-10" db="EMBL/GenBank/DDBJ databases">
        <authorList>
            <person name="Peiro R."/>
            <person name="Begona"/>
            <person name="Cbmso G."/>
            <person name="Lopez M."/>
            <person name="Gonzalez S."/>
            <person name="Sacristan E."/>
            <person name="Castillo E."/>
        </authorList>
    </citation>
    <scope>NUCLEOTIDE SEQUENCE [LARGE SCALE GENOMIC DNA]</scope>
</reference>
<dbReference type="NCBIfam" id="NF003956">
    <property type="entry name" value="PRK05454.1-3"/>
    <property type="match status" value="1"/>
</dbReference>
<keyword evidence="15" id="KW-1185">Reference proteome</keyword>
<organism evidence="14 15">
    <name type="scientific">Rhodoplanes serenus</name>
    <dbReference type="NCBI Taxonomy" id="200615"/>
    <lineage>
        <taxon>Bacteria</taxon>
        <taxon>Pseudomonadati</taxon>
        <taxon>Pseudomonadota</taxon>
        <taxon>Alphaproteobacteria</taxon>
        <taxon>Hyphomicrobiales</taxon>
        <taxon>Nitrobacteraceae</taxon>
        <taxon>Rhodoplanes</taxon>
    </lineage>
</organism>
<dbReference type="UniPathway" id="UPA00637"/>
<dbReference type="NCBIfam" id="NF003962">
    <property type="entry name" value="PRK05454.2-5"/>
    <property type="match status" value="1"/>
</dbReference>
<dbReference type="GO" id="GO:0009250">
    <property type="term" value="P:glucan biosynthetic process"/>
    <property type="evidence" value="ECO:0007669"/>
    <property type="project" value="UniProtKB-UniRule"/>
</dbReference>
<feature type="transmembrane region" description="Helical" evidence="12">
    <location>
        <begin position="399"/>
        <end position="424"/>
    </location>
</feature>
<keyword evidence="10 12" id="KW-1133">Transmembrane helix</keyword>
<evidence type="ECO:0000256" key="12">
    <source>
        <dbReference type="HAMAP-Rule" id="MF_01072"/>
    </source>
</evidence>
<evidence type="ECO:0000256" key="11">
    <source>
        <dbReference type="ARBA" id="ARBA00023136"/>
    </source>
</evidence>
<evidence type="ECO:0000313" key="15">
    <source>
        <dbReference type="Proteomes" id="UP000289200"/>
    </source>
</evidence>
<dbReference type="GO" id="GO:0016758">
    <property type="term" value="F:hexosyltransferase activity"/>
    <property type="evidence" value="ECO:0007669"/>
    <property type="project" value="UniProtKB-UniRule"/>
</dbReference>
<sequence length="718" mass="78027">MHDMTLPLPPERVTLPPEQPLTMPEQSLWRVAETARAPARPIRSGWRRLLVFGATAILTAIGLHEMYLVLQVQGLTLAEAVVLGLFGSLFAWIAFSLVSSVIGFVAILRGRDNSLGIDATAPLPDLAARTAILLPTYNEDPQRVMSRLQAIWESVRDTGRLDHFDVFVLSDTTDPDVWVREEAAYVGLVERTGATNIFYRHRRENIARKAGNIAEWTTRFGGAYAHMLVLDADSLMTGDTIVRLAAAMERHPGVGLIQTFPVILAGTTLFARIQQFAGRLYGPLIARGIAWWHGAESNYWGHNAIIRVEAFAGQAGLPLLRGRKPFGGHILSHDFVEAALMRRAGWAIHMAPSLGGSYEECPPSLTEYAVRDRRWCQGNLQHLGVLPARGLHWVSRLHLLTGIGSYVSSPLWLVFLLVGILLSLQAQFVKPEYFPAGFSLFPQWPAQDPVRAAWVFAGTMAVLIVPKLLGWIAAVVQPGERRGSGGAVRSFVSVVLETLITSLIAPIMMLLQSRAVAEILLGRDAGWQAQQRDAGRTDWRLLARLYGGHVVLGGLLGAAAYAVSAPLLLWMTPVVVGLVLAIPTVALTSSERVGVALRRAGLLLMPEERDPPPVLVRAQALAADRAESAPAGAASALQRLAADPALLAAHRAMLPERTPRRKGDVDVTLVVALARIAEADSVAEAATLLTARETFAVLADRDALDALMEKDRDDARAV</sequence>
<accession>A0A447CNB1</accession>
<evidence type="ECO:0000256" key="10">
    <source>
        <dbReference type="ARBA" id="ARBA00022989"/>
    </source>
</evidence>
<evidence type="ECO:0000256" key="4">
    <source>
        <dbReference type="ARBA" id="ARBA00020585"/>
    </source>
</evidence>
<dbReference type="RefSeq" id="WP_129608263.1">
    <property type="nucleotide sequence ID" value="NZ_UWOC01000111.1"/>
</dbReference>
<comment type="pathway">
    <text evidence="2 12">Glycan metabolism; osmoregulated periplasmic glucan (OPG) biosynthesis.</text>
</comment>
<dbReference type="PANTHER" id="PTHR43867:SF5">
    <property type="entry name" value="GLUCANS BIOSYNTHESIS GLUCOSYLTRANSFERASE H"/>
    <property type="match status" value="1"/>
</dbReference>
<dbReference type="SUPFAM" id="SSF53448">
    <property type="entry name" value="Nucleotide-diphospho-sugar transferases"/>
    <property type="match status" value="1"/>
</dbReference>
<dbReference type="GO" id="GO:0005886">
    <property type="term" value="C:plasma membrane"/>
    <property type="evidence" value="ECO:0007669"/>
    <property type="project" value="UniProtKB-SubCell"/>
</dbReference>
<dbReference type="Gene3D" id="3.90.550.10">
    <property type="entry name" value="Spore Coat Polysaccharide Biosynthesis Protein SpsA, Chain A"/>
    <property type="match status" value="1"/>
</dbReference>